<evidence type="ECO:0000313" key="2">
    <source>
        <dbReference type="EMBL" id="OLQ04918.1"/>
    </source>
</evidence>
<reference evidence="2 3" key="1">
    <citation type="submission" date="2016-02" db="EMBL/GenBank/DDBJ databases">
        <title>Genome analysis of coral dinoflagellate symbionts highlights evolutionary adaptations to a symbiotic lifestyle.</title>
        <authorList>
            <person name="Aranda M."/>
            <person name="Li Y."/>
            <person name="Liew Y.J."/>
            <person name="Baumgarten S."/>
            <person name="Simakov O."/>
            <person name="Wilson M."/>
            <person name="Piel J."/>
            <person name="Ashoor H."/>
            <person name="Bougouffa S."/>
            <person name="Bajic V.B."/>
            <person name="Ryu T."/>
            <person name="Ravasi T."/>
            <person name="Bayer T."/>
            <person name="Micklem G."/>
            <person name="Kim H."/>
            <person name="Bhak J."/>
            <person name="Lajeunesse T.C."/>
            <person name="Voolstra C.R."/>
        </authorList>
    </citation>
    <scope>NUCLEOTIDE SEQUENCE [LARGE SCALE GENOMIC DNA]</scope>
    <source>
        <strain evidence="2 3">CCMP2467</strain>
    </source>
</reference>
<dbReference type="AlphaFoldDB" id="A0A1Q9EBY6"/>
<name>A0A1Q9EBY6_SYMMI</name>
<evidence type="ECO:0000256" key="1">
    <source>
        <dbReference type="SAM" id="Phobius"/>
    </source>
</evidence>
<feature type="transmembrane region" description="Helical" evidence="1">
    <location>
        <begin position="107"/>
        <end position="124"/>
    </location>
</feature>
<keyword evidence="1" id="KW-1133">Transmembrane helix</keyword>
<comment type="caution">
    <text evidence="2">The sequence shown here is derived from an EMBL/GenBank/DDBJ whole genome shotgun (WGS) entry which is preliminary data.</text>
</comment>
<sequence>MADDVGATSTGIVRIPTEQLIEEQKQGAPFVLAAMFCTNSCCCFWIPLLFFLGAANVLQSCENYDRFTMWMKTYPLVPMCCGILVQLLVSCLACVGNRSVFKLGLRLQAFTGLAFVAALAWGWYEYSATSEEGCVGSDKINPRTLSLVFLVMGSIAAPSVMCTAVSKGCVGDVNLRETPEQTEDAV</sequence>
<dbReference type="EMBL" id="LSRX01000198">
    <property type="protein sequence ID" value="OLQ04918.1"/>
    <property type="molecule type" value="Genomic_DNA"/>
</dbReference>
<evidence type="ECO:0008006" key="4">
    <source>
        <dbReference type="Google" id="ProtNLM"/>
    </source>
</evidence>
<keyword evidence="3" id="KW-1185">Reference proteome</keyword>
<dbReference type="OrthoDB" id="442517at2759"/>
<dbReference type="Proteomes" id="UP000186817">
    <property type="component" value="Unassembled WGS sequence"/>
</dbReference>
<gene>
    <name evidence="2" type="ORF">AK812_SmicGene11952</name>
</gene>
<evidence type="ECO:0000313" key="3">
    <source>
        <dbReference type="Proteomes" id="UP000186817"/>
    </source>
</evidence>
<keyword evidence="1" id="KW-0812">Transmembrane</keyword>
<feature type="transmembrane region" description="Helical" evidence="1">
    <location>
        <begin position="30"/>
        <end position="54"/>
    </location>
</feature>
<accession>A0A1Q9EBY6</accession>
<feature type="transmembrane region" description="Helical" evidence="1">
    <location>
        <begin position="74"/>
        <end position="95"/>
    </location>
</feature>
<feature type="transmembrane region" description="Helical" evidence="1">
    <location>
        <begin position="144"/>
        <end position="166"/>
    </location>
</feature>
<organism evidence="2 3">
    <name type="scientific">Symbiodinium microadriaticum</name>
    <name type="common">Dinoflagellate</name>
    <name type="synonym">Zooxanthella microadriatica</name>
    <dbReference type="NCBI Taxonomy" id="2951"/>
    <lineage>
        <taxon>Eukaryota</taxon>
        <taxon>Sar</taxon>
        <taxon>Alveolata</taxon>
        <taxon>Dinophyceae</taxon>
        <taxon>Suessiales</taxon>
        <taxon>Symbiodiniaceae</taxon>
        <taxon>Symbiodinium</taxon>
    </lineage>
</organism>
<protein>
    <recommendedName>
        <fullName evidence="4">Transmembrane protein</fullName>
    </recommendedName>
</protein>
<keyword evidence="1" id="KW-0472">Membrane</keyword>
<proteinExistence type="predicted"/>